<dbReference type="RefSeq" id="WP_022684043.1">
    <property type="nucleotide sequence ID" value="NZ_QXFM01000102.1"/>
</dbReference>
<dbReference type="OrthoDB" id="7596838at2"/>
<evidence type="ECO:0000313" key="3">
    <source>
        <dbReference type="Proteomes" id="UP000265366"/>
    </source>
</evidence>
<accession>A0A3A1P729</accession>
<dbReference type="AlphaFoldDB" id="A0A3A1P729"/>
<sequence length="70" mass="7627">MSRFDWGTYNATKDSAGGPVYSWETDWDEVVPGVNADETFAAPQSSWQLALAIAFVVALVAFFGFLSSVM</sequence>
<name>A0A3A1P729_9SPHN</name>
<proteinExistence type="predicted"/>
<reference evidence="2 3" key="1">
    <citation type="submission" date="2018-08" db="EMBL/GenBank/DDBJ databases">
        <title>Erythrobacter zhengii sp.nov., a bacterium isolated from deep-sea sediment.</title>
        <authorList>
            <person name="Fang C."/>
            <person name="Wu Y.-H."/>
            <person name="Sun C."/>
            <person name="Wang H."/>
            <person name="Cheng H."/>
            <person name="Meng F.-X."/>
            <person name="Wang C.-S."/>
            <person name="Xu X.-W."/>
        </authorList>
    </citation>
    <scope>NUCLEOTIDE SEQUENCE [LARGE SCALE GENOMIC DNA]</scope>
    <source>
        <strain evidence="2 3">CCTCC AB 2015396</strain>
    </source>
</reference>
<protein>
    <submittedName>
        <fullName evidence="2">Uncharacterized protein</fullName>
    </submittedName>
</protein>
<feature type="transmembrane region" description="Helical" evidence="1">
    <location>
        <begin position="47"/>
        <end position="66"/>
    </location>
</feature>
<gene>
    <name evidence="2" type="ORF">D2V17_11210</name>
</gene>
<keyword evidence="3" id="KW-1185">Reference proteome</keyword>
<dbReference type="EMBL" id="QXFM01000102">
    <property type="protein sequence ID" value="RIV84838.1"/>
    <property type="molecule type" value="Genomic_DNA"/>
</dbReference>
<organism evidence="2 3">
    <name type="scientific">Aurantiacibacter xanthus</name>
    <dbReference type="NCBI Taxonomy" id="1784712"/>
    <lineage>
        <taxon>Bacteria</taxon>
        <taxon>Pseudomonadati</taxon>
        <taxon>Pseudomonadota</taxon>
        <taxon>Alphaproteobacteria</taxon>
        <taxon>Sphingomonadales</taxon>
        <taxon>Erythrobacteraceae</taxon>
        <taxon>Aurantiacibacter</taxon>
    </lineage>
</organism>
<keyword evidence="1" id="KW-0812">Transmembrane</keyword>
<keyword evidence="1" id="KW-0472">Membrane</keyword>
<keyword evidence="1" id="KW-1133">Transmembrane helix</keyword>
<comment type="caution">
    <text evidence="2">The sequence shown here is derived from an EMBL/GenBank/DDBJ whole genome shotgun (WGS) entry which is preliminary data.</text>
</comment>
<evidence type="ECO:0000313" key="2">
    <source>
        <dbReference type="EMBL" id="RIV84838.1"/>
    </source>
</evidence>
<dbReference type="Proteomes" id="UP000265366">
    <property type="component" value="Unassembled WGS sequence"/>
</dbReference>
<evidence type="ECO:0000256" key="1">
    <source>
        <dbReference type="SAM" id="Phobius"/>
    </source>
</evidence>